<name>A0AAV1EE15_OLDCO</name>
<dbReference type="AlphaFoldDB" id="A0AAV1EE15"/>
<accession>A0AAV1EE15</accession>
<dbReference type="Proteomes" id="UP001161247">
    <property type="component" value="Chromosome 9"/>
</dbReference>
<dbReference type="Pfam" id="PF03478">
    <property type="entry name" value="Beta-prop_KIB1-4"/>
    <property type="match status" value="1"/>
</dbReference>
<dbReference type="EMBL" id="OX459126">
    <property type="protein sequence ID" value="CAI9117982.1"/>
    <property type="molecule type" value="Genomic_DNA"/>
</dbReference>
<evidence type="ECO:0000259" key="1">
    <source>
        <dbReference type="Pfam" id="PF00646"/>
    </source>
</evidence>
<dbReference type="InterPro" id="IPR005174">
    <property type="entry name" value="KIB1-4_b-propeller"/>
</dbReference>
<gene>
    <name evidence="3" type="ORF">OLC1_LOCUS23963</name>
</gene>
<dbReference type="Pfam" id="PF00646">
    <property type="entry name" value="F-box"/>
    <property type="match status" value="1"/>
</dbReference>
<evidence type="ECO:0000313" key="4">
    <source>
        <dbReference type="Proteomes" id="UP001161247"/>
    </source>
</evidence>
<dbReference type="InterPro" id="IPR036047">
    <property type="entry name" value="F-box-like_dom_sf"/>
</dbReference>
<keyword evidence="4" id="KW-1185">Reference proteome</keyword>
<dbReference type="SUPFAM" id="SSF81383">
    <property type="entry name" value="F-box domain"/>
    <property type="match status" value="1"/>
</dbReference>
<dbReference type="PANTHER" id="PTHR44259">
    <property type="entry name" value="OS07G0183000 PROTEIN-RELATED"/>
    <property type="match status" value="1"/>
</dbReference>
<organism evidence="3 4">
    <name type="scientific">Oldenlandia corymbosa var. corymbosa</name>
    <dbReference type="NCBI Taxonomy" id="529605"/>
    <lineage>
        <taxon>Eukaryota</taxon>
        <taxon>Viridiplantae</taxon>
        <taxon>Streptophyta</taxon>
        <taxon>Embryophyta</taxon>
        <taxon>Tracheophyta</taxon>
        <taxon>Spermatophyta</taxon>
        <taxon>Magnoliopsida</taxon>
        <taxon>eudicotyledons</taxon>
        <taxon>Gunneridae</taxon>
        <taxon>Pentapetalae</taxon>
        <taxon>asterids</taxon>
        <taxon>lamiids</taxon>
        <taxon>Gentianales</taxon>
        <taxon>Rubiaceae</taxon>
        <taxon>Rubioideae</taxon>
        <taxon>Spermacoceae</taxon>
        <taxon>Hedyotis-Oldenlandia complex</taxon>
        <taxon>Oldenlandia</taxon>
    </lineage>
</organism>
<proteinExistence type="predicted"/>
<dbReference type="InterPro" id="IPR050942">
    <property type="entry name" value="F-box_BR-signaling"/>
</dbReference>
<evidence type="ECO:0000313" key="3">
    <source>
        <dbReference type="EMBL" id="CAI9117982.1"/>
    </source>
</evidence>
<feature type="domain" description="KIB1-4 beta-propeller" evidence="2">
    <location>
        <begin position="75"/>
        <end position="382"/>
    </location>
</feature>
<dbReference type="Gene3D" id="1.20.1280.50">
    <property type="match status" value="1"/>
</dbReference>
<evidence type="ECO:0000259" key="2">
    <source>
        <dbReference type="Pfam" id="PF03478"/>
    </source>
</evidence>
<dbReference type="InterPro" id="IPR001810">
    <property type="entry name" value="F-box_dom"/>
</dbReference>
<dbReference type="PANTHER" id="PTHR44259:SF15">
    <property type="entry name" value="F-BOX PROTEIN KIB2-RELATED"/>
    <property type="match status" value="1"/>
</dbReference>
<feature type="domain" description="F-box" evidence="1">
    <location>
        <begin position="15"/>
        <end position="50"/>
    </location>
</feature>
<protein>
    <submittedName>
        <fullName evidence="3">OLC1v1019479C1</fullName>
    </submittedName>
</protein>
<sequence length="408" mass="47003">MSFNQNKRSRGGPNWSELKPELLESIASKLSCPDIQRFKSTCSSWRNAAEYIKSGPLLLVPSTQEDQETIRLGVFSVKDKTTHDLKLIVNKSEDILNSPEEIHFVGSSHGWMIVVDKMGEPFLWNLFSRDRIDLPGKSKIQGLPKSLMQSYSPVTKQRFFIHKAILTANPSCTTENYVVVIIHDFSKKLAFCSKGDGTWTGFGDSKDYYDIMYSGEMLYSLREKATIEGWQFSETSSDPIKKLCIKPSFNANMNLSSDRCTSQWYLVPSNGEILFIVRYIGEFVNEKCELLCEAELPDDGDQICCYRTIKFEVYKLDRIKEKLVRETSLKNQLVFVGGNHGISLPFKDYQGFKPNSIYFTDDYWDRIYKDYYYGGHDIGVFSLEDERISEVYECDSRFEPIPFWVLSN</sequence>
<reference evidence="3" key="1">
    <citation type="submission" date="2023-03" db="EMBL/GenBank/DDBJ databases">
        <authorList>
            <person name="Julca I."/>
        </authorList>
    </citation>
    <scope>NUCLEOTIDE SEQUENCE</scope>
</reference>